<dbReference type="STRING" id="229535.A0A0M9WF07"/>
<keyword evidence="4 6" id="KW-0472">Membrane</keyword>
<proteinExistence type="predicted"/>
<feature type="transmembrane region" description="Helical" evidence="6">
    <location>
        <begin position="103"/>
        <end position="124"/>
    </location>
</feature>
<dbReference type="EMBL" id="LHQQ01000107">
    <property type="protein sequence ID" value="KOS42389.1"/>
    <property type="molecule type" value="Genomic_DNA"/>
</dbReference>
<dbReference type="InterPro" id="IPR020846">
    <property type="entry name" value="MFS_dom"/>
</dbReference>
<feature type="transmembrane region" description="Helical" evidence="6">
    <location>
        <begin position="409"/>
        <end position="432"/>
    </location>
</feature>
<dbReference type="AlphaFoldDB" id="A0A0M9WF07"/>
<organism evidence="8 9">
    <name type="scientific">Penicillium nordicum</name>
    <dbReference type="NCBI Taxonomy" id="229535"/>
    <lineage>
        <taxon>Eukaryota</taxon>
        <taxon>Fungi</taxon>
        <taxon>Dikarya</taxon>
        <taxon>Ascomycota</taxon>
        <taxon>Pezizomycotina</taxon>
        <taxon>Eurotiomycetes</taxon>
        <taxon>Eurotiomycetidae</taxon>
        <taxon>Eurotiales</taxon>
        <taxon>Aspergillaceae</taxon>
        <taxon>Penicillium</taxon>
    </lineage>
</organism>
<dbReference type="PANTHER" id="PTHR23502:SF50">
    <property type="entry name" value="TRANSPORTER, PUTATIVE (AFU_ORTHOLOGUE AFUA_5G00430)-RELATED"/>
    <property type="match status" value="1"/>
</dbReference>
<keyword evidence="9" id="KW-1185">Reference proteome</keyword>
<accession>A0A0M9WF07</accession>
<dbReference type="Pfam" id="PF07690">
    <property type="entry name" value="MFS_1"/>
    <property type="match status" value="1"/>
</dbReference>
<feature type="transmembrane region" description="Helical" evidence="6">
    <location>
        <begin position="362"/>
        <end position="388"/>
    </location>
</feature>
<feature type="transmembrane region" description="Helical" evidence="6">
    <location>
        <begin position="335"/>
        <end position="356"/>
    </location>
</feature>
<evidence type="ECO:0000256" key="3">
    <source>
        <dbReference type="ARBA" id="ARBA00022989"/>
    </source>
</evidence>
<evidence type="ECO:0000256" key="6">
    <source>
        <dbReference type="SAM" id="Phobius"/>
    </source>
</evidence>
<comment type="caution">
    <text evidence="8">The sequence shown here is derived from an EMBL/GenBank/DDBJ whole genome shotgun (WGS) entry which is preliminary data.</text>
</comment>
<evidence type="ECO:0000259" key="7">
    <source>
        <dbReference type="PROSITE" id="PS50850"/>
    </source>
</evidence>
<dbReference type="GO" id="GO:0022857">
    <property type="term" value="F:transmembrane transporter activity"/>
    <property type="evidence" value="ECO:0007669"/>
    <property type="project" value="InterPro"/>
</dbReference>
<evidence type="ECO:0000313" key="9">
    <source>
        <dbReference type="Proteomes" id="UP000037696"/>
    </source>
</evidence>
<feature type="transmembrane region" description="Helical" evidence="6">
    <location>
        <begin position="16"/>
        <end position="35"/>
    </location>
</feature>
<dbReference type="Proteomes" id="UP000037696">
    <property type="component" value="Unassembled WGS sequence"/>
</dbReference>
<dbReference type="GO" id="GO:0005886">
    <property type="term" value="C:plasma membrane"/>
    <property type="evidence" value="ECO:0007669"/>
    <property type="project" value="TreeGrafter"/>
</dbReference>
<feature type="region of interest" description="Disordered" evidence="5">
    <location>
        <begin position="174"/>
        <end position="197"/>
    </location>
</feature>
<comment type="subcellular location">
    <subcellularLocation>
        <location evidence="1">Membrane</location>
        <topology evidence="1">Multi-pass membrane protein</topology>
    </subcellularLocation>
</comment>
<keyword evidence="3 6" id="KW-1133">Transmembrane helix</keyword>
<dbReference type="InterPro" id="IPR011701">
    <property type="entry name" value="MFS"/>
</dbReference>
<evidence type="ECO:0000256" key="1">
    <source>
        <dbReference type="ARBA" id="ARBA00004141"/>
    </source>
</evidence>
<evidence type="ECO:0000256" key="2">
    <source>
        <dbReference type="ARBA" id="ARBA00022692"/>
    </source>
</evidence>
<feature type="compositionally biased region" description="Basic and acidic residues" evidence="5">
    <location>
        <begin position="176"/>
        <end position="195"/>
    </location>
</feature>
<dbReference type="PANTHER" id="PTHR23502">
    <property type="entry name" value="MAJOR FACILITATOR SUPERFAMILY"/>
    <property type="match status" value="1"/>
</dbReference>
<dbReference type="PROSITE" id="PS50850">
    <property type="entry name" value="MFS"/>
    <property type="match status" value="1"/>
</dbReference>
<feature type="transmembrane region" description="Helical" evidence="6">
    <location>
        <begin position="130"/>
        <end position="150"/>
    </location>
</feature>
<dbReference type="OrthoDB" id="5215911at2759"/>
<feature type="transmembrane region" description="Helical" evidence="6">
    <location>
        <begin position="66"/>
        <end position="91"/>
    </location>
</feature>
<protein>
    <recommendedName>
        <fullName evidence="7">Major facilitator superfamily (MFS) profile domain-containing protein</fullName>
    </recommendedName>
</protein>
<keyword evidence="2 6" id="KW-0812">Transmembrane</keyword>
<gene>
    <name evidence="8" type="ORF">ACN38_g6718</name>
</gene>
<sequence>MHEELGFNYQELNNSYALGSAGVATGAVLLTPFALKFGRRQIYIISLLLQIGVCIWEAQLQKVPELYLVTFLSCFLGSLAEIMIQMTVADVFFIHQRGAMNSIFIFCQQIGTAVSPVVAGYITTSLGWRAVWWAMAISLATALLAFVFLYEESKYFGVPTEGMELEIILETSTTGHPDENHETKQKPETKSDKQTAETAPLDKLPPLYDADIDESIPSMTYKQRLLQFTIDHGSISQLLLHIYQPFHIMLYIPGILYMAVVYGVSWAIMTIIGTNMATFMPAPPYNFSASAVGLMILPVFVGTAIGMAIVGPTSDRLILYLAKRNNGIYEPEMRLWLLAAFIPLVPTGLMVAGSGFQYTLPWPVIAVGFGSASLGITPAISISLTYVTDAYTEASEFYVSLDLTNFRQILGDAMVGITFMRNIPSLVIPFFLLPWIRRIGILNVYIVVSVISTVIFMVTFIFIIYGKRIRTATATRYRWFASPRRRERAMQLYSEVLTASAEEEGEKNKRERGLSVASSPVKQGQVSPTNMLLIIHQGTHTWPLQMRVCHPFT</sequence>
<dbReference type="Gene3D" id="1.20.1250.20">
    <property type="entry name" value="MFS general substrate transporter like domains"/>
    <property type="match status" value="1"/>
</dbReference>
<feature type="transmembrane region" description="Helical" evidence="6">
    <location>
        <begin position="248"/>
        <end position="272"/>
    </location>
</feature>
<evidence type="ECO:0000256" key="4">
    <source>
        <dbReference type="ARBA" id="ARBA00023136"/>
    </source>
</evidence>
<evidence type="ECO:0000256" key="5">
    <source>
        <dbReference type="SAM" id="MobiDB-lite"/>
    </source>
</evidence>
<name>A0A0M9WF07_9EURO</name>
<evidence type="ECO:0000313" key="8">
    <source>
        <dbReference type="EMBL" id="KOS42389.1"/>
    </source>
</evidence>
<reference evidence="8 9" key="1">
    <citation type="submission" date="2015-08" db="EMBL/GenBank/DDBJ databases">
        <title>Genome sequencing of Penicillium nordicum.</title>
        <authorList>
            <person name="Nguyen H.D."/>
            <person name="Seifert K.A."/>
        </authorList>
    </citation>
    <scope>NUCLEOTIDE SEQUENCE [LARGE SCALE GENOMIC DNA]</scope>
    <source>
        <strain evidence="8 9">DAOMC 185683</strain>
    </source>
</reference>
<feature type="transmembrane region" description="Helical" evidence="6">
    <location>
        <begin position="292"/>
        <end position="314"/>
    </location>
</feature>
<feature type="transmembrane region" description="Helical" evidence="6">
    <location>
        <begin position="444"/>
        <end position="466"/>
    </location>
</feature>
<feature type="domain" description="Major facilitator superfamily (MFS) profile" evidence="7">
    <location>
        <begin position="1"/>
        <end position="467"/>
    </location>
</feature>
<feature type="transmembrane region" description="Helical" evidence="6">
    <location>
        <begin position="42"/>
        <end position="60"/>
    </location>
</feature>
<dbReference type="SUPFAM" id="SSF103473">
    <property type="entry name" value="MFS general substrate transporter"/>
    <property type="match status" value="1"/>
</dbReference>
<dbReference type="InterPro" id="IPR036259">
    <property type="entry name" value="MFS_trans_sf"/>
</dbReference>